<proteinExistence type="inferred from homology"/>
<dbReference type="Proteomes" id="UP000194841">
    <property type="component" value="Unassembled WGS sequence"/>
</dbReference>
<evidence type="ECO:0000256" key="6">
    <source>
        <dbReference type="ARBA" id="ARBA00022692"/>
    </source>
</evidence>
<dbReference type="SUPFAM" id="SSF54523">
    <property type="entry name" value="Pili subunits"/>
    <property type="match status" value="1"/>
</dbReference>
<dbReference type="OrthoDB" id="6121517at2"/>
<evidence type="ECO:0000259" key="10">
    <source>
        <dbReference type="Pfam" id="PF02501"/>
    </source>
</evidence>
<dbReference type="GO" id="GO:0005886">
    <property type="term" value="C:plasma membrane"/>
    <property type="evidence" value="ECO:0007669"/>
    <property type="project" value="UniProtKB-SubCell"/>
</dbReference>
<protein>
    <recommendedName>
        <fullName evidence="9">Type II secretion system protein I</fullName>
        <shortName evidence="9">T2SS minor pseudopilin I</shortName>
    </recommendedName>
</protein>
<evidence type="ECO:0000256" key="4">
    <source>
        <dbReference type="ARBA" id="ARBA00022481"/>
    </source>
</evidence>
<keyword evidence="12" id="KW-1185">Reference proteome</keyword>
<evidence type="ECO:0000313" key="11">
    <source>
        <dbReference type="EMBL" id="OUL57391.1"/>
    </source>
</evidence>
<keyword evidence="4 9" id="KW-0488">Methylation</keyword>
<accession>A0A244CP45</accession>
<comment type="similarity">
    <text evidence="2 9">Belongs to the GSP I family.</text>
</comment>
<dbReference type="Pfam" id="PF02501">
    <property type="entry name" value="T2SSI"/>
    <property type="match status" value="1"/>
</dbReference>
<comment type="function">
    <text evidence="9">Component of the type II secretion system required for the energy-dependent secretion of extracellular factors such as proteases and toxins from the periplasm.</text>
</comment>
<evidence type="ECO:0000256" key="1">
    <source>
        <dbReference type="ARBA" id="ARBA00004377"/>
    </source>
</evidence>
<dbReference type="PANTHER" id="PTHR38779">
    <property type="entry name" value="TYPE II SECRETION SYSTEM PROTEIN I-RELATED"/>
    <property type="match status" value="1"/>
</dbReference>
<evidence type="ECO:0000256" key="8">
    <source>
        <dbReference type="ARBA" id="ARBA00023136"/>
    </source>
</evidence>
<evidence type="ECO:0000256" key="2">
    <source>
        <dbReference type="ARBA" id="ARBA00008358"/>
    </source>
</evidence>
<dbReference type="InterPro" id="IPR010052">
    <property type="entry name" value="T2SS_protein-GspI"/>
</dbReference>
<dbReference type="InterPro" id="IPR003413">
    <property type="entry name" value="T2SS_GspI_C"/>
</dbReference>
<keyword evidence="5 9" id="KW-0997">Cell inner membrane</keyword>
<feature type="domain" description="Type II secretion system protein GspI C-terminal" evidence="10">
    <location>
        <begin position="48"/>
        <end position="127"/>
    </location>
</feature>
<dbReference type="GO" id="GO:0015628">
    <property type="term" value="P:protein secretion by the type II secretion system"/>
    <property type="evidence" value="ECO:0007669"/>
    <property type="project" value="UniProtKB-UniRule"/>
</dbReference>
<name>A0A244CP45_PSEDV</name>
<dbReference type="AlphaFoldDB" id="A0A244CP45"/>
<dbReference type="NCBIfam" id="TIGR02532">
    <property type="entry name" value="IV_pilin_GFxxxE"/>
    <property type="match status" value="1"/>
</dbReference>
<organism evidence="11 12">
    <name type="scientific">Pseudoalteromonas ulvae</name>
    <dbReference type="NCBI Taxonomy" id="107327"/>
    <lineage>
        <taxon>Bacteria</taxon>
        <taxon>Pseudomonadati</taxon>
        <taxon>Pseudomonadota</taxon>
        <taxon>Gammaproteobacteria</taxon>
        <taxon>Alteromonadales</taxon>
        <taxon>Pseudoalteromonadaceae</taxon>
        <taxon>Pseudoalteromonas</taxon>
    </lineage>
</organism>
<evidence type="ECO:0000256" key="7">
    <source>
        <dbReference type="ARBA" id="ARBA00022989"/>
    </source>
</evidence>
<dbReference type="RefSeq" id="WP_086744848.1">
    <property type="nucleotide sequence ID" value="NZ_MWPV01000004.1"/>
</dbReference>
<dbReference type="EMBL" id="MWPV01000004">
    <property type="protein sequence ID" value="OUL57391.1"/>
    <property type="molecule type" value="Genomic_DNA"/>
</dbReference>
<comment type="subcellular location">
    <subcellularLocation>
        <location evidence="1 9">Cell inner membrane</location>
        <topology evidence="1 9">Single-pass membrane protein</topology>
    </subcellularLocation>
</comment>
<dbReference type="Pfam" id="PF07963">
    <property type="entry name" value="N_methyl"/>
    <property type="match status" value="1"/>
</dbReference>
<evidence type="ECO:0000256" key="5">
    <source>
        <dbReference type="ARBA" id="ARBA00022519"/>
    </source>
</evidence>
<keyword evidence="3" id="KW-1003">Cell membrane</keyword>
<comment type="subunit">
    <text evidence="9">Type II secretion is composed of four main components: the outer membrane complex, the inner membrane complex, the cytoplasmic secretion ATPase and the periplasm-spanning pseudopilus.</text>
</comment>
<sequence length="132" mass="14862">MRFPPVLLPSRSRGFTLLEVLVALSICAMAGIAAMQVSGEHINHLSTLEEQAYASWVAENQLVEIMAQGNEWPARNKAKGKEEMAGQTWYWQQEVTKSEVNSFVEVRVFIYRDEALTESVYDLSTFVFTGGK</sequence>
<keyword evidence="7 9" id="KW-1133">Transmembrane helix</keyword>
<evidence type="ECO:0000256" key="9">
    <source>
        <dbReference type="RuleBase" id="RU368030"/>
    </source>
</evidence>
<comment type="caution">
    <text evidence="11">The sequence shown here is derived from an EMBL/GenBank/DDBJ whole genome shotgun (WGS) entry which is preliminary data.</text>
</comment>
<keyword evidence="8 9" id="KW-0472">Membrane</keyword>
<keyword evidence="6 9" id="KW-0812">Transmembrane</keyword>
<evidence type="ECO:0000256" key="3">
    <source>
        <dbReference type="ARBA" id="ARBA00022475"/>
    </source>
</evidence>
<comment type="PTM">
    <text evidence="9">Cleaved by prepilin peptidase.</text>
</comment>
<gene>
    <name evidence="11" type="ORF">B1199_14595</name>
</gene>
<dbReference type="InterPro" id="IPR045584">
    <property type="entry name" value="Pilin-like"/>
</dbReference>
<dbReference type="InterPro" id="IPR012902">
    <property type="entry name" value="N_methyl_site"/>
</dbReference>
<dbReference type="NCBIfam" id="TIGR01707">
    <property type="entry name" value="gspI"/>
    <property type="match status" value="1"/>
</dbReference>
<reference evidence="11 12" key="1">
    <citation type="submission" date="2017-02" db="EMBL/GenBank/DDBJ databases">
        <title>Pseudoalteromonas ulvae TC14 Genome.</title>
        <authorList>
            <person name="Molmeret M."/>
        </authorList>
    </citation>
    <scope>NUCLEOTIDE SEQUENCE [LARGE SCALE GENOMIC DNA]</scope>
    <source>
        <strain evidence="11">TC14</strain>
    </source>
</reference>
<dbReference type="Gene3D" id="3.30.1300.30">
    <property type="entry name" value="GSPII I/J protein-like"/>
    <property type="match status" value="1"/>
</dbReference>
<feature type="transmembrane region" description="Helical" evidence="9">
    <location>
        <begin position="15"/>
        <end position="35"/>
    </location>
</feature>
<evidence type="ECO:0000313" key="12">
    <source>
        <dbReference type="Proteomes" id="UP000194841"/>
    </source>
</evidence>
<dbReference type="GO" id="GO:0015627">
    <property type="term" value="C:type II protein secretion system complex"/>
    <property type="evidence" value="ECO:0007669"/>
    <property type="project" value="UniProtKB-UniRule"/>
</dbReference>
<dbReference type="PANTHER" id="PTHR38779:SF2">
    <property type="entry name" value="TYPE II SECRETION SYSTEM PROTEIN I-RELATED"/>
    <property type="match status" value="1"/>
</dbReference>